<keyword evidence="6 7" id="KW-0472">Membrane</keyword>
<evidence type="ECO:0000256" key="2">
    <source>
        <dbReference type="ARBA" id="ARBA00009772"/>
    </source>
</evidence>
<dbReference type="GO" id="GO:0005886">
    <property type="term" value="C:plasma membrane"/>
    <property type="evidence" value="ECO:0007669"/>
    <property type="project" value="UniProtKB-SubCell"/>
</dbReference>
<feature type="transmembrane region" description="Helical" evidence="7">
    <location>
        <begin position="224"/>
        <end position="243"/>
    </location>
</feature>
<organism evidence="8 9">
    <name type="scientific">Lysobacter antibioticus</name>
    <dbReference type="NCBI Taxonomy" id="84531"/>
    <lineage>
        <taxon>Bacteria</taxon>
        <taxon>Pseudomonadati</taxon>
        <taxon>Pseudomonadota</taxon>
        <taxon>Gammaproteobacteria</taxon>
        <taxon>Lysobacterales</taxon>
        <taxon>Lysobacteraceae</taxon>
        <taxon>Lysobacter</taxon>
    </lineage>
</organism>
<dbReference type="NCBIfam" id="TIGR01401">
    <property type="entry name" value="fliR_like_III"/>
    <property type="match status" value="1"/>
</dbReference>
<dbReference type="PANTHER" id="PTHR30065:SF1">
    <property type="entry name" value="SURFACE PRESENTATION OF ANTIGENS PROTEIN SPAR"/>
    <property type="match status" value="1"/>
</dbReference>
<accession>A0A0S2FHD9</accession>
<evidence type="ECO:0000256" key="5">
    <source>
        <dbReference type="ARBA" id="ARBA00022989"/>
    </source>
</evidence>
<keyword evidence="3 7" id="KW-1003">Cell membrane</keyword>
<dbReference type="Proteomes" id="UP000060787">
    <property type="component" value="Chromosome"/>
</dbReference>
<dbReference type="AlphaFoldDB" id="A0A0S2FHD9"/>
<dbReference type="PATRIC" id="fig|84531.8.peg.4799"/>
<dbReference type="PRINTS" id="PR00953">
    <property type="entry name" value="TYPE3IMRPROT"/>
</dbReference>
<evidence type="ECO:0000256" key="3">
    <source>
        <dbReference type="ARBA" id="ARBA00022475"/>
    </source>
</evidence>
<dbReference type="KEGG" id="lab:LA76x_4806"/>
<evidence type="ECO:0000313" key="9">
    <source>
        <dbReference type="Proteomes" id="UP000060787"/>
    </source>
</evidence>
<protein>
    <submittedName>
        <fullName evidence="8">Type III secretion apparatus protein SpaR/YscT/HrcT</fullName>
    </submittedName>
</protein>
<feature type="transmembrane region" description="Helical" evidence="7">
    <location>
        <begin position="78"/>
        <end position="102"/>
    </location>
</feature>
<evidence type="ECO:0000313" key="8">
    <source>
        <dbReference type="EMBL" id="ALN82909.1"/>
    </source>
</evidence>
<feature type="transmembrane region" description="Helical" evidence="7">
    <location>
        <begin position="12"/>
        <end position="32"/>
    </location>
</feature>
<evidence type="ECO:0000256" key="4">
    <source>
        <dbReference type="ARBA" id="ARBA00022692"/>
    </source>
</evidence>
<dbReference type="GO" id="GO:0006605">
    <property type="term" value="P:protein targeting"/>
    <property type="evidence" value="ECO:0007669"/>
    <property type="project" value="UniProtKB-UniRule"/>
</dbReference>
<keyword evidence="4 7" id="KW-0812">Transmembrane</keyword>
<comment type="subcellular location">
    <subcellularLocation>
        <location evidence="1 7">Cell membrane</location>
        <topology evidence="1 7">Multi-pass membrane protein</topology>
    </subcellularLocation>
</comment>
<dbReference type="STRING" id="84531.LA76x_4806"/>
<keyword evidence="9" id="KW-1185">Reference proteome</keyword>
<keyword evidence="5 7" id="KW-1133">Transmembrane helix</keyword>
<evidence type="ECO:0000256" key="1">
    <source>
        <dbReference type="ARBA" id="ARBA00004651"/>
    </source>
</evidence>
<comment type="similarity">
    <text evidence="2 7">Belongs to the FliR/MopE/SpaR family.</text>
</comment>
<gene>
    <name evidence="8" type="primary">epaR</name>
    <name evidence="8" type="ORF">LA76x_4806</name>
</gene>
<dbReference type="RefSeq" id="WP_036149407.1">
    <property type="nucleotide sequence ID" value="NZ_CP011129.1"/>
</dbReference>
<dbReference type="InterPro" id="IPR002010">
    <property type="entry name" value="T3SS_IM_R"/>
</dbReference>
<proteinExistence type="inferred from homology"/>
<dbReference type="PANTHER" id="PTHR30065">
    <property type="entry name" value="FLAGELLAR BIOSYNTHETIC PROTEIN FLIR"/>
    <property type="match status" value="1"/>
</dbReference>
<dbReference type="InterPro" id="IPR006304">
    <property type="entry name" value="T3SS_SpaR/YscT"/>
</dbReference>
<name>A0A0S2FHD9_LYSAN</name>
<evidence type="ECO:0000256" key="7">
    <source>
        <dbReference type="RuleBase" id="RU362072"/>
    </source>
</evidence>
<feature type="transmembrane region" description="Helical" evidence="7">
    <location>
        <begin position="132"/>
        <end position="157"/>
    </location>
</feature>
<feature type="transmembrane region" description="Helical" evidence="7">
    <location>
        <begin position="177"/>
        <end position="203"/>
    </location>
</feature>
<dbReference type="Pfam" id="PF01311">
    <property type="entry name" value="Bac_export_1"/>
    <property type="match status" value="1"/>
</dbReference>
<reference evidence="8 9" key="1">
    <citation type="journal article" date="2015" name="BMC Genomics">
        <title>Comparative genomics and metabolic profiling of the genus Lysobacter.</title>
        <authorList>
            <person name="de Bruijn I."/>
            <person name="Cheng X."/>
            <person name="de Jager V."/>
            <person name="Exposito R.G."/>
            <person name="Watrous J."/>
            <person name="Patel N."/>
            <person name="Postma J."/>
            <person name="Dorrestein P.C."/>
            <person name="Kobayashi D."/>
            <person name="Raaijmakers J.M."/>
        </authorList>
    </citation>
    <scope>NUCLEOTIDE SEQUENCE [LARGE SCALE GENOMIC DNA]</scope>
    <source>
        <strain evidence="8 9">76</strain>
    </source>
</reference>
<sequence length="262" mass="28642">MISFDSVTDLMLALGLVLPRVIGAFMMLPLLTSENMPPLVRNSFMVSLGIIAIPVAVNGVPLHSLGAVDWAPIILKELFIGISIGFCFGMVFWAISAAGNIIDTQVGMTLAQVFDPIQGHQASLHGSFLSQFAAWLFMASGAFLVFLDLLLSSYAMWPVTSYFPTLHAVGMELFVGQFSYLMTALLVLAAPAMVVLLLIDLTFGLVNRFAPQLNVFTITMPIKAWLATWIILLMLGVYVEIVLDRLNDNRGLLEALNRVFTV</sequence>
<dbReference type="EMBL" id="CP011129">
    <property type="protein sequence ID" value="ALN82909.1"/>
    <property type="molecule type" value="Genomic_DNA"/>
</dbReference>
<dbReference type="eggNOG" id="COG4791">
    <property type="taxonomic scope" value="Bacteria"/>
</dbReference>
<evidence type="ECO:0000256" key="6">
    <source>
        <dbReference type="ARBA" id="ARBA00023136"/>
    </source>
</evidence>
<feature type="transmembrane region" description="Helical" evidence="7">
    <location>
        <begin position="44"/>
        <end position="66"/>
    </location>
</feature>